<gene>
    <name evidence="2" type="ORF">PAUR_a4522</name>
</gene>
<sequence>MINTCVKTLLLILTMLFSISTYASSSSPLNCYWKETYNTDMALAETQYCSNITDRFTDEFEVASRMYIHASHFCVATKKTGYLPKLQGTITVDDDTSCYNDAVYFTPAPPTRVVNGFTQTLLDCQWQALQGAYAQYTCQNTPDNTPVPFIASKVAVGAHCQIFDNPSVNHTLESGVISTNAASNCQVGPVYFQKHPEQQIINGVTVSLQQCQWETVNATFKVRKCKNINNQGLELVVSSIFNNQQYDSLEHANQSIPNGELIMDETLNPHNPPVYFRVNP</sequence>
<protein>
    <submittedName>
        <fullName evidence="2">Uncharacterized protein</fullName>
    </submittedName>
</protein>
<name>A0ABR9EI63_9GAMM</name>
<evidence type="ECO:0000256" key="1">
    <source>
        <dbReference type="SAM" id="SignalP"/>
    </source>
</evidence>
<proteinExistence type="predicted"/>
<dbReference type="Proteomes" id="UP000615755">
    <property type="component" value="Unassembled WGS sequence"/>
</dbReference>
<comment type="caution">
    <text evidence="2">The sequence shown here is derived from an EMBL/GenBank/DDBJ whole genome shotgun (WGS) entry which is preliminary data.</text>
</comment>
<dbReference type="EMBL" id="AQGV01000014">
    <property type="protein sequence ID" value="MBE0369920.1"/>
    <property type="molecule type" value="Genomic_DNA"/>
</dbReference>
<organism evidence="2 3">
    <name type="scientific">Pseudoalteromonas aurantia 208</name>
    <dbReference type="NCBI Taxonomy" id="1314867"/>
    <lineage>
        <taxon>Bacteria</taxon>
        <taxon>Pseudomonadati</taxon>
        <taxon>Pseudomonadota</taxon>
        <taxon>Gammaproteobacteria</taxon>
        <taxon>Alteromonadales</taxon>
        <taxon>Pseudoalteromonadaceae</taxon>
        <taxon>Pseudoalteromonas</taxon>
    </lineage>
</organism>
<keyword evidence="1" id="KW-0732">Signal</keyword>
<keyword evidence="3" id="KW-1185">Reference proteome</keyword>
<feature type="chain" id="PRO_5045321872" evidence="1">
    <location>
        <begin position="24"/>
        <end position="280"/>
    </location>
</feature>
<evidence type="ECO:0000313" key="2">
    <source>
        <dbReference type="EMBL" id="MBE0369920.1"/>
    </source>
</evidence>
<reference evidence="2 3" key="1">
    <citation type="submission" date="2015-03" db="EMBL/GenBank/DDBJ databases">
        <title>Genome sequence of Pseudoalteromonas aurantia.</title>
        <authorList>
            <person name="Xie B.-B."/>
            <person name="Rong J.-C."/>
            <person name="Qin Q.-L."/>
            <person name="Zhang Y.-Z."/>
        </authorList>
    </citation>
    <scope>NUCLEOTIDE SEQUENCE [LARGE SCALE GENOMIC DNA]</scope>
    <source>
        <strain evidence="2 3">208</strain>
    </source>
</reference>
<feature type="signal peptide" evidence="1">
    <location>
        <begin position="1"/>
        <end position="23"/>
    </location>
</feature>
<evidence type="ECO:0000313" key="3">
    <source>
        <dbReference type="Proteomes" id="UP000615755"/>
    </source>
</evidence>
<dbReference type="RefSeq" id="WP_192509102.1">
    <property type="nucleotide sequence ID" value="NZ_AQGV01000014.1"/>
</dbReference>
<accession>A0ABR9EI63</accession>